<dbReference type="AlphaFoldDB" id="D9SDK4"/>
<name>D9SDK4_GALCS</name>
<keyword evidence="3" id="KW-1185">Reference proteome</keyword>
<dbReference type="EMBL" id="CP002159">
    <property type="protein sequence ID" value="ADL54761.1"/>
    <property type="molecule type" value="Genomic_DNA"/>
</dbReference>
<dbReference type="KEGG" id="gca:Galf_0722"/>
<proteinExistence type="predicted"/>
<reference evidence="2 3" key="1">
    <citation type="submission" date="2010-08" db="EMBL/GenBank/DDBJ databases">
        <title>Complete sequence of Gallionella capsiferriformans ES-2.</title>
        <authorList>
            <consortium name="US DOE Joint Genome Institute"/>
            <person name="Lucas S."/>
            <person name="Copeland A."/>
            <person name="Lapidus A."/>
            <person name="Cheng J.-F."/>
            <person name="Bruce D."/>
            <person name="Goodwin L."/>
            <person name="Pitluck S."/>
            <person name="Chertkov O."/>
            <person name="Davenport K.W."/>
            <person name="Detter J.C."/>
            <person name="Han C."/>
            <person name="Tapia R."/>
            <person name="Land M."/>
            <person name="Hauser L."/>
            <person name="Chang Y.-J."/>
            <person name="Jeffries C."/>
            <person name="Kyrpides N."/>
            <person name="Ivanova N."/>
            <person name="Mikhailova N."/>
            <person name="Shelobolina E.S."/>
            <person name="Picardal F."/>
            <person name="Roden E."/>
            <person name="Emerson D."/>
            <person name="Woyke T."/>
        </authorList>
    </citation>
    <scope>NUCLEOTIDE SEQUENCE [LARGE SCALE GENOMIC DNA]</scope>
    <source>
        <strain evidence="2 3">ES-2</strain>
    </source>
</reference>
<evidence type="ECO:0000313" key="3">
    <source>
        <dbReference type="Proteomes" id="UP000001235"/>
    </source>
</evidence>
<keyword evidence="1" id="KW-0812">Transmembrane</keyword>
<accession>D9SDK4</accession>
<organism evidence="2 3">
    <name type="scientific">Gallionella capsiferriformans (strain ES-2)</name>
    <name type="common">Gallionella ferruginea capsiferriformans (strain ES-2)</name>
    <dbReference type="NCBI Taxonomy" id="395494"/>
    <lineage>
        <taxon>Bacteria</taxon>
        <taxon>Pseudomonadati</taxon>
        <taxon>Pseudomonadota</taxon>
        <taxon>Betaproteobacteria</taxon>
        <taxon>Nitrosomonadales</taxon>
        <taxon>Gallionellaceae</taxon>
        <taxon>Gallionella</taxon>
    </lineage>
</organism>
<evidence type="ECO:0000256" key="1">
    <source>
        <dbReference type="SAM" id="Phobius"/>
    </source>
</evidence>
<feature type="transmembrane region" description="Helical" evidence="1">
    <location>
        <begin position="45"/>
        <end position="66"/>
    </location>
</feature>
<evidence type="ECO:0000313" key="2">
    <source>
        <dbReference type="EMBL" id="ADL54761.1"/>
    </source>
</evidence>
<keyword evidence="1" id="KW-0472">Membrane</keyword>
<dbReference type="HOGENOM" id="CLU_2769945_0_0_4"/>
<sequence length="69" mass="7867">MGEQLIGHISRDGTAIEAHEHSRSMVHVPLIDHTPRKGEKIGFRIIRLALGTLLYAGILILMFTRFKFR</sequence>
<keyword evidence="1" id="KW-1133">Transmembrane helix</keyword>
<protein>
    <submittedName>
        <fullName evidence="2">Uncharacterized protein</fullName>
    </submittedName>
</protein>
<dbReference type="Proteomes" id="UP000001235">
    <property type="component" value="Chromosome"/>
</dbReference>
<dbReference type="STRING" id="395494.Galf_0722"/>
<gene>
    <name evidence="2" type="ordered locus">Galf_0722</name>
</gene>